<protein>
    <submittedName>
        <fullName evidence="3">Uncharacterized protein</fullName>
    </submittedName>
</protein>
<keyword evidence="2" id="KW-0812">Transmembrane</keyword>
<evidence type="ECO:0000313" key="3">
    <source>
        <dbReference type="EMBL" id="TWT49502.1"/>
    </source>
</evidence>
<dbReference type="AlphaFoldDB" id="A0A5C5WI70"/>
<comment type="caution">
    <text evidence="3">The sequence shown here is derived from an EMBL/GenBank/DDBJ whole genome shotgun (WGS) entry which is preliminary data.</text>
</comment>
<keyword evidence="2" id="KW-1133">Transmembrane helix</keyword>
<feature type="compositionally biased region" description="Low complexity" evidence="1">
    <location>
        <begin position="77"/>
        <end position="90"/>
    </location>
</feature>
<proteinExistence type="predicted"/>
<keyword evidence="2" id="KW-0472">Membrane</keyword>
<dbReference type="Proteomes" id="UP000316598">
    <property type="component" value="Unassembled WGS sequence"/>
</dbReference>
<evidence type="ECO:0000256" key="1">
    <source>
        <dbReference type="SAM" id="MobiDB-lite"/>
    </source>
</evidence>
<reference evidence="3 4" key="1">
    <citation type="submission" date="2019-02" db="EMBL/GenBank/DDBJ databases">
        <title>Deep-cultivation of Planctomycetes and their phenomic and genomic characterization uncovers novel biology.</title>
        <authorList>
            <person name="Wiegand S."/>
            <person name="Jogler M."/>
            <person name="Boedeker C."/>
            <person name="Pinto D."/>
            <person name="Vollmers J."/>
            <person name="Rivas-Marin E."/>
            <person name="Kohn T."/>
            <person name="Peeters S.H."/>
            <person name="Heuer A."/>
            <person name="Rast P."/>
            <person name="Oberbeckmann S."/>
            <person name="Bunk B."/>
            <person name="Jeske O."/>
            <person name="Meyerdierks A."/>
            <person name="Storesund J.E."/>
            <person name="Kallscheuer N."/>
            <person name="Luecker S."/>
            <person name="Lage O.M."/>
            <person name="Pohl T."/>
            <person name="Merkel B.J."/>
            <person name="Hornburger P."/>
            <person name="Mueller R.-W."/>
            <person name="Bruemmer F."/>
            <person name="Labrenz M."/>
            <person name="Spormann A.M."/>
            <person name="Op Den Camp H."/>
            <person name="Overmann J."/>
            <person name="Amann R."/>
            <person name="Jetten M.S.M."/>
            <person name="Mascher T."/>
            <person name="Medema M.H."/>
            <person name="Devos D.P."/>
            <person name="Kaster A.-K."/>
            <person name="Ovreas L."/>
            <person name="Rohde M."/>
            <person name="Galperin M.Y."/>
            <person name="Jogler C."/>
        </authorList>
    </citation>
    <scope>NUCLEOTIDE SEQUENCE [LARGE SCALE GENOMIC DNA]</scope>
    <source>
        <strain evidence="3 4">Pla22</strain>
    </source>
</reference>
<evidence type="ECO:0000256" key="2">
    <source>
        <dbReference type="SAM" id="Phobius"/>
    </source>
</evidence>
<name>A0A5C5WI70_9BACT</name>
<feature type="compositionally biased region" description="Polar residues" evidence="1">
    <location>
        <begin position="517"/>
        <end position="542"/>
    </location>
</feature>
<feature type="region of interest" description="Disordered" evidence="1">
    <location>
        <begin position="514"/>
        <end position="546"/>
    </location>
</feature>
<feature type="transmembrane region" description="Helical" evidence="2">
    <location>
        <begin position="125"/>
        <end position="148"/>
    </location>
</feature>
<feature type="compositionally biased region" description="Basic and acidic residues" evidence="1">
    <location>
        <begin position="451"/>
        <end position="468"/>
    </location>
</feature>
<gene>
    <name evidence="3" type="ORF">Pla22_46990</name>
</gene>
<sequence length="631" mass="70145">MNDTIELKCPKCSLPMLVQRPTGPSQIACPKCSRVITLSADGKITSAPAQDNFTQLPAPLIVSAPPPTRRPQHLPESPRTSPPATASSSSVHSGQAHFGGGDPRLADSHLSPYHRKRPVAKDQSLKHIVIAASVGLAMLMAGGLYFAFKDRIEMASLLQSLPSLDSHKSVITSASKSMQKATASVGRIHDSQSRDVEMQELATVTSDFRDLARRAASLPTLTQAEAIELETWAKKNAQQQSASALERNVSAVESRRMIANGEIRSQLNRLAFAIADFAAVTNTAWKPVPRPETPAEEIEYQILMVYRQLWSKLYDVADDREYQSLSDTFSKAERQVATLRSQYERQDMGGTTIRPSSSYAPILATYHVKQAARFRLLEDQFGALDEALAYQNFTKDSEEFLGGSDEKLYQLALKYETQPSFGQLAANIESTDATNPSQETDETAGGFQGRFNEDRIRQENEAKAETDRRIRRSPTEMAMLDEATEKRDAMRREEARHEGISVDELEARKRAERYANSMKSSPESEGISTKEASQDTAASTAEQAFRRRHRDKSITVVRILDAPPASELAIIEEDFRQEFRPDAISVRSFGDEAIVLLVHDGSLDEMGSKLYWGKLISVDSVNRELRIRYTD</sequence>
<dbReference type="EMBL" id="SJPI01000003">
    <property type="protein sequence ID" value="TWT49502.1"/>
    <property type="molecule type" value="Genomic_DNA"/>
</dbReference>
<organism evidence="3 4">
    <name type="scientific">Rubripirellula amarantea</name>
    <dbReference type="NCBI Taxonomy" id="2527999"/>
    <lineage>
        <taxon>Bacteria</taxon>
        <taxon>Pseudomonadati</taxon>
        <taxon>Planctomycetota</taxon>
        <taxon>Planctomycetia</taxon>
        <taxon>Pirellulales</taxon>
        <taxon>Pirellulaceae</taxon>
        <taxon>Rubripirellula</taxon>
    </lineage>
</organism>
<evidence type="ECO:0000313" key="4">
    <source>
        <dbReference type="Proteomes" id="UP000316598"/>
    </source>
</evidence>
<feature type="region of interest" description="Disordered" evidence="1">
    <location>
        <begin position="55"/>
        <end position="110"/>
    </location>
</feature>
<accession>A0A5C5WI70</accession>
<keyword evidence="4" id="KW-1185">Reference proteome</keyword>
<feature type="region of interest" description="Disordered" evidence="1">
    <location>
        <begin position="431"/>
        <end position="487"/>
    </location>
</feature>